<sequence length="266" mass="30350">MDNIWGNIAEIATAGATIAAVVVAIRTIQAKRVDDRRTDRLNRINQQLNQLYGKLSILYETGMRDWCSFIEQHGNDSKLFAREFVDFFPSGENVDNLPSPTAEQLKAYRKWLKTLFTKTNEKMLEVIYANADLVIGKSMPQVLILFAQHVSSMRLLQVTLDEEEHKEEAGSKSAILDDWREYVKLMAPYPGDTGFYIGACFEVLKEEQERLLSTYETPLTEMEIARKIEDAQRGKAKFWNERGVEIRAKRATSSAISSNATFEPKL</sequence>
<name>A0A239BBI5_9BACT</name>
<evidence type="ECO:0000313" key="2">
    <source>
        <dbReference type="Proteomes" id="UP000198310"/>
    </source>
</evidence>
<keyword evidence="2" id="KW-1185">Reference proteome</keyword>
<protein>
    <submittedName>
        <fullName evidence="1">Uncharacterized protein</fullName>
    </submittedName>
</protein>
<accession>A0A239BBI5</accession>
<reference evidence="2" key="1">
    <citation type="submission" date="2017-06" db="EMBL/GenBank/DDBJ databases">
        <authorList>
            <person name="Varghese N."/>
            <person name="Submissions S."/>
        </authorList>
    </citation>
    <scope>NUCLEOTIDE SEQUENCE [LARGE SCALE GENOMIC DNA]</scope>
    <source>
        <strain evidence="2">DSM 28041</strain>
    </source>
</reference>
<gene>
    <name evidence="1" type="ORF">SAMN06269173_12016</name>
</gene>
<proteinExistence type="predicted"/>
<dbReference type="RefSeq" id="WP_089334405.1">
    <property type="nucleotide sequence ID" value="NZ_FZNS01000020.1"/>
</dbReference>
<evidence type="ECO:0000313" key="1">
    <source>
        <dbReference type="EMBL" id="SNS04534.1"/>
    </source>
</evidence>
<organism evidence="1 2">
    <name type="scientific">Hymenobacter mucosus</name>
    <dbReference type="NCBI Taxonomy" id="1411120"/>
    <lineage>
        <taxon>Bacteria</taxon>
        <taxon>Pseudomonadati</taxon>
        <taxon>Bacteroidota</taxon>
        <taxon>Cytophagia</taxon>
        <taxon>Cytophagales</taxon>
        <taxon>Hymenobacteraceae</taxon>
        <taxon>Hymenobacter</taxon>
    </lineage>
</organism>
<dbReference type="AlphaFoldDB" id="A0A239BBI5"/>
<dbReference type="Proteomes" id="UP000198310">
    <property type="component" value="Unassembled WGS sequence"/>
</dbReference>
<dbReference type="EMBL" id="FZNS01000020">
    <property type="protein sequence ID" value="SNS04534.1"/>
    <property type="molecule type" value="Genomic_DNA"/>
</dbReference>